<evidence type="ECO:0000313" key="2">
    <source>
        <dbReference type="EMBL" id="RXW13186.1"/>
    </source>
</evidence>
<feature type="region of interest" description="Disordered" evidence="1">
    <location>
        <begin position="1"/>
        <end position="216"/>
    </location>
</feature>
<sequence length="534" mass="59069">MAPKAAPGGSKTPVVSVPRNLRTRPAPPPTQPKPVRRTPAQVQETKVQQKAKKRDEVKAQQAAIVRAAENESRQLAKQRIDDLDANNPGAGSGSPPIHKVAHPRPQQPVDTGDRMDIDEPEPQVGQESEQVSEYEVDQASDSSEEFRPEKRRAKGKSRQLIEELKQYNVDSEPPTPTPLSKSSTSKRNRSESDTSRVPTAKKQKAKKQLQVPSGIREEWEFEAFRTSNSCAQSVDNDDGCQPLSTTNPSEKNQEFESEAIGGISDNEADESKERAQMPSSARPTRFHFAKKQASSALVVVASSKASGHASVAETTSVEEFITPATATSIIAARNMKKSDIKLTDIPRDMAVLFNQIFLPRVYQLIAHSSQPWDPAQVADIQEIFHEVFPERKPLSDDPTMEAIVSKLTANSVSSLRNKFAAQALKTLENVVLPSLSDVEGIARHDVYREWVKWSLTGPAHDRIFYYQSYEEMDDEHDIGVTEGTKKVHRGGLFQSTLISSTLAVYYNSIATLPINQRFQDFPIGALVLSIQAVE</sequence>
<gene>
    <name evidence="2" type="ORF">EST38_g12669</name>
</gene>
<dbReference type="AlphaFoldDB" id="A0A4Q2D3W7"/>
<keyword evidence="3" id="KW-1185">Reference proteome</keyword>
<name>A0A4Q2D3W7_9AGAR</name>
<evidence type="ECO:0000256" key="1">
    <source>
        <dbReference type="SAM" id="MobiDB-lite"/>
    </source>
</evidence>
<feature type="compositionally biased region" description="Basic and acidic residues" evidence="1">
    <location>
        <begin position="68"/>
        <end position="82"/>
    </location>
</feature>
<dbReference type="Proteomes" id="UP000290288">
    <property type="component" value="Unassembled WGS sequence"/>
</dbReference>
<dbReference type="OrthoDB" id="3256015at2759"/>
<feature type="region of interest" description="Disordered" evidence="1">
    <location>
        <begin position="230"/>
        <end position="284"/>
    </location>
</feature>
<evidence type="ECO:0000313" key="3">
    <source>
        <dbReference type="Proteomes" id="UP000290288"/>
    </source>
</evidence>
<reference evidence="2 3" key="1">
    <citation type="submission" date="2019-01" db="EMBL/GenBank/DDBJ databases">
        <title>Draft genome sequence of Psathyrella aberdarensis IHI B618.</title>
        <authorList>
            <person name="Buettner E."/>
            <person name="Kellner H."/>
        </authorList>
    </citation>
    <scope>NUCLEOTIDE SEQUENCE [LARGE SCALE GENOMIC DNA]</scope>
    <source>
        <strain evidence="2 3">IHI B618</strain>
    </source>
</reference>
<dbReference type="EMBL" id="SDEE01000986">
    <property type="protein sequence ID" value="RXW13186.1"/>
    <property type="molecule type" value="Genomic_DNA"/>
</dbReference>
<accession>A0A4Q2D3W7</accession>
<protein>
    <submittedName>
        <fullName evidence="2">Uncharacterized protein</fullName>
    </submittedName>
</protein>
<organism evidence="2 3">
    <name type="scientific">Candolleomyces aberdarensis</name>
    <dbReference type="NCBI Taxonomy" id="2316362"/>
    <lineage>
        <taxon>Eukaryota</taxon>
        <taxon>Fungi</taxon>
        <taxon>Dikarya</taxon>
        <taxon>Basidiomycota</taxon>
        <taxon>Agaricomycotina</taxon>
        <taxon>Agaricomycetes</taxon>
        <taxon>Agaricomycetidae</taxon>
        <taxon>Agaricales</taxon>
        <taxon>Agaricineae</taxon>
        <taxon>Psathyrellaceae</taxon>
        <taxon>Candolleomyces</taxon>
    </lineage>
</organism>
<comment type="caution">
    <text evidence="2">The sequence shown here is derived from an EMBL/GenBank/DDBJ whole genome shotgun (WGS) entry which is preliminary data.</text>
</comment>
<proteinExistence type="predicted"/>